<dbReference type="SUPFAM" id="SSF56655">
    <property type="entry name" value="Carbohydrate phosphatase"/>
    <property type="match status" value="1"/>
</dbReference>
<dbReference type="InterPro" id="IPR000760">
    <property type="entry name" value="Inositol_monophosphatase-like"/>
</dbReference>
<name>A0A075HRV9_9ARCH</name>
<dbReference type="GO" id="GO:0046872">
    <property type="term" value="F:metal ion binding"/>
    <property type="evidence" value="ECO:0007669"/>
    <property type="project" value="UniProtKB-KW"/>
</dbReference>
<gene>
    <name evidence="5" type="primary">BPNT1</name>
    <name evidence="5" type="synonym">cysQ</name>
    <name evidence="5" type="synonym">MET22</name>
</gene>
<evidence type="ECO:0000256" key="4">
    <source>
        <dbReference type="PIRSR" id="PIRSR600760-2"/>
    </source>
</evidence>
<dbReference type="GO" id="GO:0016787">
    <property type="term" value="F:hydrolase activity"/>
    <property type="evidence" value="ECO:0007669"/>
    <property type="project" value="UniProtKB-KW"/>
</dbReference>
<feature type="binding site" evidence="4">
    <location>
        <position position="93"/>
    </location>
    <ligand>
        <name>Mg(2+)</name>
        <dbReference type="ChEBI" id="CHEBI:18420"/>
        <label>2</label>
    </ligand>
</feature>
<feature type="binding site" evidence="4">
    <location>
        <position position="72"/>
    </location>
    <ligand>
        <name>Mg(2+)</name>
        <dbReference type="ChEBI" id="CHEBI:18420"/>
        <label>1</label>
        <note>catalytic</note>
    </ligand>
</feature>
<dbReference type="PANTHER" id="PTHR43028">
    <property type="entry name" value="3'(2'),5'-BISPHOSPHATE NUCLEOTIDASE 1"/>
    <property type="match status" value="1"/>
</dbReference>
<dbReference type="PROSITE" id="PS00629">
    <property type="entry name" value="IMP_1"/>
    <property type="match status" value="1"/>
</dbReference>
<organism evidence="5">
    <name type="scientific">uncultured marine thaumarchaeote KM3_82_B03</name>
    <dbReference type="NCBI Taxonomy" id="1456302"/>
    <lineage>
        <taxon>Archaea</taxon>
        <taxon>Nitrososphaerota</taxon>
        <taxon>environmental samples</taxon>
    </lineage>
</organism>
<dbReference type="AlphaFoldDB" id="A0A075HRV9"/>
<comment type="cofactor">
    <cofactor evidence="4">
        <name>Mg(2+)</name>
        <dbReference type="ChEBI" id="CHEBI:18420"/>
    </cofactor>
</comment>
<accession>A0A075HRV9</accession>
<feature type="binding site" evidence="4">
    <location>
        <position position="90"/>
    </location>
    <ligand>
        <name>Mg(2+)</name>
        <dbReference type="ChEBI" id="CHEBI:18420"/>
        <label>2</label>
    </ligand>
</feature>
<dbReference type="GO" id="GO:0046854">
    <property type="term" value="P:phosphatidylinositol phosphate biosynthetic process"/>
    <property type="evidence" value="ECO:0007669"/>
    <property type="project" value="InterPro"/>
</dbReference>
<dbReference type="PRINTS" id="PR00377">
    <property type="entry name" value="IMPHPHTASES"/>
</dbReference>
<evidence type="ECO:0000256" key="3">
    <source>
        <dbReference type="ARBA" id="ARBA00044544"/>
    </source>
</evidence>
<keyword evidence="2 4" id="KW-0460">Magnesium</keyword>
<dbReference type="EMBL" id="KF901103">
    <property type="protein sequence ID" value="AIF18190.1"/>
    <property type="molecule type" value="Genomic_DNA"/>
</dbReference>
<sequence>MISELPFKSTIPELGKIIDGMVKAGEKILEIYETDFSTEKKDDDSPITQADIESNKILKEILGETGITILSEEDTDDKKRLSEEKVWIVDPLDGTTDFVNRTGEFTIMVGLVEKQKSILGLIYWPIKKKMYLAESGKGAFCHNEEWEKIEVSMMSEIQNCHALVSRHHLSEREKKLLDEMEISVVTNIGSSLKVTEIASGDAEIYMTATNKMKQWDTCASNCIISEAGGKMTDISGKEMVYNTESVNHENGILVTNGLIHQDALNAISRLDS</sequence>
<proteinExistence type="predicted"/>
<protein>
    <recommendedName>
        <fullName evidence="3">3'-phosphoadenosine 5'-phosphate phosphatase</fullName>
    </recommendedName>
</protein>
<feature type="binding site" evidence="4">
    <location>
        <position position="92"/>
    </location>
    <ligand>
        <name>Mg(2+)</name>
        <dbReference type="ChEBI" id="CHEBI:18420"/>
        <label>1</label>
        <note>catalytic</note>
    </ligand>
</feature>
<keyword evidence="5" id="KW-0378">Hydrolase</keyword>
<evidence type="ECO:0000256" key="2">
    <source>
        <dbReference type="ARBA" id="ARBA00022842"/>
    </source>
</evidence>
<dbReference type="Gene3D" id="3.30.540.10">
    <property type="entry name" value="Fructose-1,6-Bisphosphatase, subunit A, domain 1"/>
    <property type="match status" value="1"/>
</dbReference>
<dbReference type="PROSITE" id="PS00630">
    <property type="entry name" value="IMP_2"/>
    <property type="match status" value="1"/>
</dbReference>
<dbReference type="InterPro" id="IPR020583">
    <property type="entry name" value="Inositol_monoP_metal-BS"/>
</dbReference>
<reference evidence="5" key="1">
    <citation type="journal article" date="2014" name="Genome Biol. Evol.">
        <title>Pangenome evidence for extensive interdomain horizontal transfer affecting lineage core and shell genes in uncultured planktonic thaumarchaeota and euryarchaeota.</title>
        <authorList>
            <person name="Deschamps P."/>
            <person name="Zivanovic Y."/>
            <person name="Moreira D."/>
            <person name="Rodriguez-Valera F."/>
            <person name="Lopez-Garcia P."/>
        </authorList>
    </citation>
    <scope>NUCLEOTIDE SEQUENCE</scope>
</reference>
<dbReference type="CDD" id="cd01638">
    <property type="entry name" value="CysQ"/>
    <property type="match status" value="1"/>
</dbReference>
<keyword evidence="1 4" id="KW-0479">Metal-binding</keyword>
<dbReference type="Gene3D" id="3.40.190.80">
    <property type="match status" value="1"/>
</dbReference>
<evidence type="ECO:0000256" key="1">
    <source>
        <dbReference type="ARBA" id="ARBA00022723"/>
    </source>
</evidence>
<evidence type="ECO:0000313" key="5">
    <source>
        <dbReference type="EMBL" id="AIF18190.1"/>
    </source>
</evidence>
<dbReference type="InterPro" id="IPR020550">
    <property type="entry name" value="Inositol_monophosphatase_CS"/>
</dbReference>
<dbReference type="InterPro" id="IPR050725">
    <property type="entry name" value="CysQ/Inositol_MonoPase"/>
</dbReference>
<dbReference type="Pfam" id="PF00459">
    <property type="entry name" value="Inositol_P"/>
    <property type="match status" value="1"/>
</dbReference>
<feature type="binding site" evidence="4">
    <location>
        <position position="216"/>
    </location>
    <ligand>
        <name>Mg(2+)</name>
        <dbReference type="ChEBI" id="CHEBI:18420"/>
        <label>1</label>
        <note>catalytic</note>
    </ligand>
</feature>
<dbReference type="PANTHER" id="PTHR43028:SF5">
    <property type="entry name" value="3'(2'),5'-BISPHOSPHATE NUCLEOTIDASE 1"/>
    <property type="match status" value="1"/>
</dbReference>